<dbReference type="RefSeq" id="WP_058754346.1">
    <property type="nucleotide sequence ID" value="NZ_LDTB01000006.1"/>
</dbReference>
<proteinExistence type="predicted"/>
<comment type="caution">
    <text evidence="9">The sequence shown here is derived from an EMBL/GenBank/DDBJ whole genome shotgun (WGS) entry which is preliminary data.</text>
</comment>
<keyword evidence="6" id="KW-1133">Transmembrane helix</keyword>
<dbReference type="CDD" id="cd00082">
    <property type="entry name" value="HisKA"/>
    <property type="match status" value="1"/>
</dbReference>
<dbReference type="InterPro" id="IPR036097">
    <property type="entry name" value="HisK_dim/P_sf"/>
</dbReference>
<sequence length="645" mass="68715">MLDDDNPKGLAAAWRTITLSVMAVAGAVVLALLVVTLSEVNRQRDQALASQRHSYDVMILARTVQGTVAHSEASLGRYVISGDQQLGQIYYDDWRRAAMAIRRLTKLTADNDVQSRHLAELRDAFQARGDELALTALSTNYGQNNQALSRFYQARRSDALTRINDALDGIITDERLLLEMRTAQARASVRRSTTIAKVLAVFGVLLVGGGIAMGWVMVDALTDRALARAEARDERRRADELAEAVARATDELRQQEARLRQVQKMEAVGQLTGGIAHDFNNMLAVVVSGIELAARHLPPGSGEAARHLEGARDGAERAAALTGRLLAFARETAINPEPIDAATLFADLQDMLVRSLGDGIILAFEDRSDGWRTRVDRVQLENTLLNLVVNARDAMDGRGTLTIRASAATLPPGDDTTRPAGEFVTLSVTDHGSGIAPDVLERVFEPFFTTKPVGKGTGLGLSQTFSFARQVGGDVSIASTPGVGTTVTLLLPRDQCDEGAVRPTDAPSGPLAPAEVAGSMSILLVEDDPRVLSATMEALIELGHQPVPCDDAAHVAETLAGMPSIDLIVSDVLMPTLTGPEMVATLPDAYAHVPVLFVTGFAGEAGAGANLGDRPVLRKPFTLAGLDRAICAAVARGDQTPLAAE</sequence>
<dbReference type="InterPro" id="IPR003594">
    <property type="entry name" value="HATPase_dom"/>
</dbReference>
<evidence type="ECO:0000313" key="10">
    <source>
        <dbReference type="Proteomes" id="UP000074310"/>
    </source>
</evidence>
<name>A0A147I928_9SPHN</name>
<dbReference type="PANTHER" id="PTHR43065:SF42">
    <property type="entry name" value="TWO-COMPONENT SENSOR PPRA"/>
    <property type="match status" value="1"/>
</dbReference>
<dbReference type="InterPro" id="IPR004358">
    <property type="entry name" value="Sig_transdc_His_kin-like_C"/>
</dbReference>
<keyword evidence="3 4" id="KW-0597">Phosphoprotein</keyword>
<evidence type="ECO:0000256" key="2">
    <source>
        <dbReference type="ARBA" id="ARBA00012438"/>
    </source>
</evidence>
<dbReference type="Proteomes" id="UP000074310">
    <property type="component" value="Unassembled WGS sequence"/>
</dbReference>
<dbReference type="InterPro" id="IPR007891">
    <property type="entry name" value="CHASE3"/>
</dbReference>
<dbReference type="PRINTS" id="PR00344">
    <property type="entry name" value="BCTRLSENSOR"/>
</dbReference>
<feature type="domain" description="Histidine kinase" evidence="7">
    <location>
        <begin position="274"/>
        <end position="495"/>
    </location>
</feature>
<evidence type="ECO:0000256" key="3">
    <source>
        <dbReference type="ARBA" id="ARBA00022553"/>
    </source>
</evidence>
<dbReference type="InterPro" id="IPR036890">
    <property type="entry name" value="HATPase_C_sf"/>
</dbReference>
<keyword evidence="5" id="KW-0175">Coiled coil</keyword>
<reference evidence="9 10" key="1">
    <citation type="journal article" date="2016" name="Front. Microbiol.">
        <title>Genomic Resource of Rice Seed Associated Bacteria.</title>
        <authorList>
            <person name="Midha S."/>
            <person name="Bansal K."/>
            <person name="Sharma S."/>
            <person name="Kumar N."/>
            <person name="Patil P.P."/>
            <person name="Chaudhry V."/>
            <person name="Patil P.B."/>
        </authorList>
    </citation>
    <scope>NUCLEOTIDE SEQUENCE [LARGE SCALE GENOMIC DNA]</scope>
    <source>
        <strain evidence="9 10">NS334</strain>
    </source>
</reference>
<dbReference type="EMBL" id="LDTB01000006">
    <property type="protein sequence ID" value="KTT75730.1"/>
    <property type="molecule type" value="Genomic_DNA"/>
</dbReference>
<keyword evidence="9" id="KW-0808">Transferase</keyword>
<protein>
    <recommendedName>
        <fullName evidence="2">histidine kinase</fullName>
        <ecNumber evidence="2">2.7.13.3</ecNumber>
    </recommendedName>
</protein>
<keyword evidence="6" id="KW-0812">Transmembrane</keyword>
<dbReference type="AlphaFoldDB" id="A0A147I928"/>
<dbReference type="InterPro" id="IPR005467">
    <property type="entry name" value="His_kinase_dom"/>
</dbReference>
<dbReference type="OrthoDB" id="9796100at2"/>
<dbReference type="InterPro" id="IPR001789">
    <property type="entry name" value="Sig_transdc_resp-reg_receiver"/>
</dbReference>
<dbReference type="Gene3D" id="1.10.287.130">
    <property type="match status" value="1"/>
</dbReference>
<dbReference type="PATRIC" id="fig|869719.3.peg.2754"/>
<accession>A0A147I928</accession>
<feature type="transmembrane region" description="Helical" evidence="6">
    <location>
        <begin position="12"/>
        <end position="35"/>
    </location>
</feature>
<organism evidence="9 10">
    <name type="scientific">Sphingomonas endophytica</name>
    <dbReference type="NCBI Taxonomy" id="869719"/>
    <lineage>
        <taxon>Bacteria</taxon>
        <taxon>Pseudomonadati</taxon>
        <taxon>Pseudomonadota</taxon>
        <taxon>Alphaproteobacteria</taxon>
        <taxon>Sphingomonadales</taxon>
        <taxon>Sphingomonadaceae</taxon>
        <taxon>Sphingomonas</taxon>
    </lineage>
</organism>
<dbReference type="Pfam" id="PF05227">
    <property type="entry name" value="CHASE3"/>
    <property type="match status" value="1"/>
</dbReference>
<dbReference type="PANTHER" id="PTHR43065">
    <property type="entry name" value="SENSOR HISTIDINE KINASE"/>
    <property type="match status" value="1"/>
</dbReference>
<dbReference type="Gene3D" id="3.40.50.2300">
    <property type="match status" value="1"/>
</dbReference>
<dbReference type="InterPro" id="IPR011006">
    <property type="entry name" value="CheY-like_superfamily"/>
</dbReference>
<feature type="transmembrane region" description="Helical" evidence="6">
    <location>
        <begin position="198"/>
        <end position="218"/>
    </location>
</feature>
<evidence type="ECO:0000256" key="1">
    <source>
        <dbReference type="ARBA" id="ARBA00000085"/>
    </source>
</evidence>
<gene>
    <name evidence="9" type="ORF">NS334_02200</name>
</gene>
<dbReference type="Gene3D" id="3.30.565.10">
    <property type="entry name" value="Histidine kinase-like ATPase, C-terminal domain"/>
    <property type="match status" value="1"/>
</dbReference>
<evidence type="ECO:0000256" key="5">
    <source>
        <dbReference type="SAM" id="Coils"/>
    </source>
</evidence>
<evidence type="ECO:0000259" key="7">
    <source>
        <dbReference type="PROSITE" id="PS50109"/>
    </source>
</evidence>
<keyword evidence="9" id="KW-0418">Kinase</keyword>
<evidence type="ECO:0000256" key="6">
    <source>
        <dbReference type="SAM" id="Phobius"/>
    </source>
</evidence>
<dbReference type="SMART" id="SM00387">
    <property type="entry name" value="HATPase_c"/>
    <property type="match status" value="1"/>
</dbReference>
<dbReference type="Pfam" id="PF00072">
    <property type="entry name" value="Response_reg"/>
    <property type="match status" value="1"/>
</dbReference>
<evidence type="ECO:0000256" key="4">
    <source>
        <dbReference type="PROSITE-ProRule" id="PRU00169"/>
    </source>
</evidence>
<dbReference type="EC" id="2.7.13.3" evidence="2"/>
<evidence type="ECO:0000313" key="9">
    <source>
        <dbReference type="EMBL" id="KTT75730.1"/>
    </source>
</evidence>
<dbReference type="SMART" id="SM00448">
    <property type="entry name" value="REC"/>
    <property type="match status" value="1"/>
</dbReference>
<feature type="modified residue" description="4-aspartylphosphate" evidence="4">
    <location>
        <position position="571"/>
    </location>
</feature>
<dbReference type="SUPFAM" id="SSF55874">
    <property type="entry name" value="ATPase domain of HSP90 chaperone/DNA topoisomerase II/histidine kinase"/>
    <property type="match status" value="1"/>
</dbReference>
<keyword evidence="6" id="KW-0472">Membrane</keyword>
<dbReference type="SUPFAM" id="SSF52172">
    <property type="entry name" value="CheY-like"/>
    <property type="match status" value="1"/>
</dbReference>
<dbReference type="PROSITE" id="PS50110">
    <property type="entry name" value="RESPONSE_REGULATORY"/>
    <property type="match status" value="1"/>
</dbReference>
<dbReference type="Pfam" id="PF02518">
    <property type="entry name" value="HATPase_c"/>
    <property type="match status" value="1"/>
</dbReference>
<dbReference type="InterPro" id="IPR003661">
    <property type="entry name" value="HisK_dim/P_dom"/>
</dbReference>
<feature type="coiled-coil region" evidence="5">
    <location>
        <begin position="224"/>
        <end position="265"/>
    </location>
</feature>
<feature type="domain" description="Response regulatory" evidence="8">
    <location>
        <begin position="521"/>
        <end position="634"/>
    </location>
</feature>
<dbReference type="SMART" id="SM00388">
    <property type="entry name" value="HisKA"/>
    <property type="match status" value="1"/>
</dbReference>
<dbReference type="SUPFAM" id="SSF47384">
    <property type="entry name" value="Homodimeric domain of signal transducing histidine kinase"/>
    <property type="match status" value="1"/>
</dbReference>
<dbReference type="PROSITE" id="PS50109">
    <property type="entry name" value="HIS_KIN"/>
    <property type="match status" value="1"/>
</dbReference>
<dbReference type="GO" id="GO:0000155">
    <property type="term" value="F:phosphorelay sensor kinase activity"/>
    <property type="evidence" value="ECO:0007669"/>
    <property type="project" value="InterPro"/>
</dbReference>
<comment type="catalytic activity">
    <reaction evidence="1">
        <text>ATP + protein L-histidine = ADP + protein N-phospho-L-histidine.</text>
        <dbReference type="EC" id="2.7.13.3"/>
    </reaction>
</comment>
<evidence type="ECO:0000259" key="8">
    <source>
        <dbReference type="PROSITE" id="PS50110"/>
    </source>
</evidence>
<keyword evidence="10" id="KW-1185">Reference proteome</keyword>